<name>A0AAF0IFU2_9EURO</name>
<gene>
    <name evidence="2" type="ORF">PRK78_001763</name>
</gene>
<proteinExistence type="predicted"/>
<dbReference type="EMBL" id="CP120627">
    <property type="protein sequence ID" value="WEW56320.1"/>
    <property type="molecule type" value="Genomic_DNA"/>
</dbReference>
<feature type="compositionally biased region" description="Polar residues" evidence="1">
    <location>
        <begin position="48"/>
        <end position="71"/>
    </location>
</feature>
<dbReference type="AlphaFoldDB" id="A0AAF0IFU2"/>
<evidence type="ECO:0000256" key="1">
    <source>
        <dbReference type="SAM" id="MobiDB-lite"/>
    </source>
</evidence>
<evidence type="ECO:0000313" key="2">
    <source>
        <dbReference type="EMBL" id="WEW56320.1"/>
    </source>
</evidence>
<sequence length="227" mass="26254">MSHQYHNDEGQQYGYNRSGQYGLSQPSFQPYPHNLLSPYNHHSADPSPLNSSQSLYPQSPPNSLTSPGYQYPQYVSQSRYSPSHRFYFHDSLREVEIESQESFNEHSMLSEPVMPPLEGFPDVREFDQLMKSYVDDLSIKKQDKALIHSRRARNIRIVLLDPKDTAIESAQFRFWVKKMFKLEPNDGKIPEVDSLPASFSFYTDSGILVQKNDLPRGKTSRHPRKAI</sequence>
<protein>
    <submittedName>
        <fullName evidence="2">Uncharacterized protein</fullName>
    </submittedName>
</protein>
<dbReference type="Proteomes" id="UP001219355">
    <property type="component" value="Chromosome 1"/>
</dbReference>
<reference evidence="2" key="1">
    <citation type="submission" date="2023-03" db="EMBL/GenBank/DDBJ databases">
        <title>Emydomyces testavorans Genome Sequence.</title>
        <authorList>
            <person name="Hoyer L."/>
        </authorList>
    </citation>
    <scope>NUCLEOTIDE SEQUENCE</scope>
    <source>
        <strain evidence="2">16-2883</strain>
    </source>
</reference>
<feature type="region of interest" description="Disordered" evidence="1">
    <location>
        <begin position="1"/>
        <end position="71"/>
    </location>
</feature>
<keyword evidence="3" id="KW-1185">Reference proteome</keyword>
<organism evidence="2 3">
    <name type="scientific">Emydomyces testavorans</name>
    <dbReference type="NCBI Taxonomy" id="2070801"/>
    <lineage>
        <taxon>Eukaryota</taxon>
        <taxon>Fungi</taxon>
        <taxon>Dikarya</taxon>
        <taxon>Ascomycota</taxon>
        <taxon>Pezizomycotina</taxon>
        <taxon>Eurotiomycetes</taxon>
        <taxon>Eurotiomycetidae</taxon>
        <taxon>Onygenales</taxon>
        <taxon>Nannizziopsiaceae</taxon>
        <taxon>Emydomyces</taxon>
    </lineage>
</organism>
<feature type="compositionally biased region" description="Polar residues" evidence="1">
    <location>
        <begin position="13"/>
        <end position="28"/>
    </location>
</feature>
<accession>A0AAF0IFU2</accession>
<evidence type="ECO:0000313" key="3">
    <source>
        <dbReference type="Proteomes" id="UP001219355"/>
    </source>
</evidence>